<dbReference type="EC" id="6.2.1.12" evidence="1"/>
<evidence type="ECO:0000259" key="8">
    <source>
        <dbReference type="Pfam" id="PF00501"/>
    </source>
</evidence>
<reference evidence="9" key="1">
    <citation type="submission" date="2020-01" db="EMBL/GenBank/DDBJ databases">
        <title>Genome sequence of Kobresia littledalei, the first chromosome-level genome in the family Cyperaceae.</title>
        <authorList>
            <person name="Qu G."/>
        </authorList>
    </citation>
    <scope>NUCLEOTIDE SEQUENCE</scope>
    <source>
        <strain evidence="9">C.B.Clarke</strain>
        <tissue evidence="9">Leaf</tissue>
    </source>
</reference>
<dbReference type="PANTHER" id="PTHR24096">
    <property type="entry name" value="LONG-CHAIN-FATTY-ACID--COA LIGASE"/>
    <property type="match status" value="1"/>
</dbReference>
<dbReference type="Proteomes" id="UP000623129">
    <property type="component" value="Unassembled WGS sequence"/>
</dbReference>
<dbReference type="InterPro" id="IPR042099">
    <property type="entry name" value="ANL_N_sf"/>
</dbReference>
<protein>
    <recommendedName>
        <fullName evidence="1">4-coumarate--CoA ligase</fullName>
        <ecNumber evidence="1">6.2.1.12</ecNumber>
    </recommendedName>
</protein>
<gene>
    <name evidence="9" type="ORF">FCM35_KLT04304</name>
</gene>
<keyword evidence="3" id="KW-0547">Nucleotide-binding</keyword>
<dbReference type="GO" id="GO:0005524">
    <property type="term" value="F:ATP binding"/>
    <property type="evidence" value="ECO:0007669"/>
    <property type="project" value="UniProtKB-KW"/>
</dbReference>
<dbReference type="PANTHER" id="PTHR24096:SF377">
    <property type="entry name" value="4-COUMARATE--COA LIGASE-LIKE 7"/>
    <property type="match status" value="1"/>
</dbReference>
<evidence type="ECO:0000256" key="5">
    <source>
        <dbReference type="ARBA" id="ARBA00034219"/>
    </source>
</evidence>
<comment type="caution">
    <text evidence="9">The sequence shown here is derived from an EMBL/GenBank/DDBJ whole genome shotgun (WGS) entry which is preliminary data.</text>
</comment>
<dbReference type="Pfam" id="PF00501">
    <property type="entry name" value="AMP-binding"/>
    <property type="match status" value="1"/>
</dbReference>
<dbReference type="GO" id="GO:0009698">
    <property type="term" value="P:phenylpropanoid metabolic process"/>
    <property type="evidence" value="ECO:0007669"/>
    <property type="project" value="UniProtKB-ARBA"/>
</dbReference>
<dbReference type="PROSITE" id="PS00455">
    <property type="entry name" value="AMP_BINDING"/>
    <property type="match status" value="1"/>
</dbReference>
<comment type="catalytic activity">
    <reaction evidence="5">
        <text>(E)-4-coumarate + ATP + H(+) = (E)-4-coumaroyl-AMP + diphosphate</text>
        <dbReference type="Rhea" id="RHEA:72419"/>
        <dbReference type="ChEBI" id="CHEBI:12876"/>
        <dbReference type="ChEBI" id="CHEBI:15378"/>
        <dbReference type="ChEBI" id="CHEBI:30616"/>
        <dbReference type="ChEBI" id="CHEBI:33019"/>
        <dbReference type="ChEBI" id="CHEBI:192348"/>
    </reaction>
    <physiologicalReaction direction="left-to-right" evidence="5">
        <dbReference type="Rhea" id="RHEA:72420"/>
    </physiologicalReaction>
</comment>
<sequence>MAARTMISPSIDPRSGFCAVTKTFYSIRSPVPLPSPSLPLSFPSYSFSLLPSPLPSHPALIDASTGETISYPHFLSQVGSLTANLLTHFSISKGDVALVLSPTRMDFLVLYMSLLSIGAVVSPVNPALTPSEISRLIHLSKPCLAFATSSTTQKLPSGLNAILLDTPHFKNMLQTTPTNFENMKQIEVLQSDLAVIQYSSGTTGRVKAAALSHRFFIAMTAGYCASKPAGPQVTLTTAPTFHSMGFFFFLKGLALGDTTVVLTGERVTVADMIRAANRYKVTEMTAAPPVVVAMAKSDDLAPEDLLALETVICGGAPLHVESARRFQERFPHVQLSQVPPFGHMYIDFHLFYHRI</sequence>
<name>A0A833QPG5_9POAL</name>
<dbReference type="Gene3D" id="3.40.50.12780">
    <property type="entry name" value="N-terminal domain of ligase-like"/>
    <property type="match status" value="1"/>
</dbReference>
<keyword evidence="2 9" id="KW-0436">Ligase</keyword>
<dbReference type="GO" id="GO:0106290">
    <property type="term" value="F:trans-cinnamate-CoA ligase activity"/>
    <property type="evidence" value="ECO:0007669"/>
    <property type="project" value="UniProtKB-ARBA"/>
</dbReference>
<dbReference type="InterPro" id="IPR000873">
    <property type="entry name" value="AMP-dep_synth/lig_dom"/>
</dbReference>
<evidence type="ECO:0000256" key="3">
    <source>
        <dbReference type="ARBA" id="ARBA00022741"/>
    </source>
</evidence>
<dbReference type="AlphaFoldDB" id="A0A833QPG5"/>
<evidence type="ECO:0000256" key="7">
    <source>
        <dbReference type="ARBA" id="ARBA00034252"/>
    </source>
</evidence>
<dbReference type="EMBL" id="SWLB01000013">
    <property type="protein sequence ID" value="KAF3330950.1"/>
    <property type="molecule type" value="Genomic_DNA"/>
</dbReference>
<evidence type="ECO:0000256" key="6">
    <source>
        <dbReference type="ARBA" id="ARBA00034223"/>
    </source>
</evidence>
<keyword evidence="4" id="KW-0067">ATP-binding</keyword>
<comment type="catalytic activity">
    <reaction evidence="6">
        <text>(E)-4-coumaroyl-AMP + CoA = (E)-4-coumaroyl-CoA + AMP + H(+)</text>
        <dbReference type="Rhea" id="RHEA:72423"/>
        <dbReference type="ChEBI" id="CHEBI:15378"/>
        <dbReference type="ChEBI" id="CHEBI:57287"/>
        <dbReference type="ChEBI" id="CHEBI:85008"/>
        <dbReference type="ChEBI" id="CHEBI:192348"/>
        <dbReference type="ChEBI" id="CHEBI:456215"/>
    </reaction>
    <physiologicalReaction direction="left-to-right" evidence="6">
        <dbReference type="Rhea" id="RHEA:72424"/>
    </physiologicalReaction>
</comment>
<organism evidence="9 10">
    <name type="scientific">Carex littledalei</name>
    <dbReference type="NCBI Taxonomy" id="544730"/>
    <lineage>
        <taxon>Eukaryota</taxon>
        <taxon>Viridiplantae</taxon>
        <taxon>Streptophyta</taxon>
        <taxon>Embryophyta</taxon>
        <taxon>Tracheophyta</taxon>
        <taxon>Spermatophyta</taxon>
        <taxon>Magnoliopsida</taxon>
        <taxon>Liliopsida</taxon>
        <taxon>Poales</taxon>
        <taxon>Cyperaceae</taxon>
        <taxon>Cyperoideae</taxon>
        <taxon>Cariceae</taxon>
        <taxon>Carex</taxon>
        <taxon>Carex subgen. Euthyceras</taxon>
    </lineage>
</organism>
<dbReference type="GO" id="GO:0016207">
    <property type="term" value="F:4-coumarate-CoA ligase activity"/>
    <property type="evidence" value="ECO:0007669"/>
    <property type="project" value="UniProtKB-EC"/>
</dbReference>
<feature type="domain" description="AMP-dependent synthetase/ligase" evidence="8">
    <location>
        <begin position="55"/>
        <end position="337"/>
    </location>
</feature>
<accession>A0A833QPG5</accession>
<dbReference type="SUPFAM" id="SSF56801">
    <property type="entry name" value="Acetyl-CoA synthetase-like"/>
    <property type="match status" value="1"/>
</dbReference>
<proteinExistence type="predicted"/>
<evidence type="ECO:0000256" key="1">
    <source>
        <dbReference type="ARBA" id="ARBA00012959"/>
    </source>
</evidence>
<comment type="catalytic activity">
    <reaction evidence="7">
        <text>(E)-4-coumarate + ATP + CoA = (E)-4-coumaroyl-CoA + AMP + diphosphate</text>
        <dbReference type="Rhea" id="RHEA:19641"/>
        <dbReference type="ChEBI" id="CHEBI:12876"/>
        <dbReference type="ChEBI" id="CHEBI:30616"/>
        <dbReference type="ChEBI" id="CHEBI:33019"/>
        <dbReference type="ChEBI" id="CHEBI:57287"/>
        <dbReference type="ChEBI" id="CHEBI:85008"/>
        <dbReference type="ChEBI" id="CHEBI:456215"/>
        <dbReference type="EC" id="6.2.1.12"/>
    </reaction>
    <physiologicalReaction direction="left-to-right" evidence="7">
        <dbReference type="Rhea" id="RHEA:19642"/>
    </physiologicalReaction>
</comment>
<dbReference type="InterPro" id="IPR020845">
    <property type="entry name" value="AMP-binding_CS"/>
</dbReference>
<evidence type="ECO:0000313" key="9">
    <source>
        <dbReference type="EMBL" id="KAF3330950.1"/>
    </source>
</evidence>
<evidence type="ECO:0000256" key="2">
    <source>
        <dbReference type="ARBA" id="ARBA00022598"/>
    </source>
</evidence>
<evidence type="ECO:0000256" key="4">
    <source>
        <dbReference type="ARBA" id="ARBA00022840"/>
    </source>
</evidence>
<keyword evidence="10" id="KW-1185">Reference proteome</keyword>
<evidence type="ECO:0000313" key="10">
    <source>
        <dbReference type="Proteomes" id="UP000623129"/>
    </source>
</evidence>
<dbReference type="OrthoDB" id="678417at2759"/>